<reference evidence="3 4" key="1">
    <citation type="submission" date="2016-07" db="EMBL/GenBank/DDBJ databases">
        <title>Draft genome of the white-rot fungus Obba rivulosa 3A-2.</title>
        <authorList>
            <consortium name="DOE Joint Genome Institute"/>
            <person name="Miettinen O."/>
            <person name="Riley R."/>
            <person name="Acob R."/>
            <person name="Barry K."/>
            <person name="Cullen D."/>
            <person name="De Vries R."/>
            <person name="Hainaut M."/>
            <person name="Hatakka A."/>
            <person name="Henrissat B."/>
            <person name="Hilden K."/>
            <person name="Kuo R."/>
            <person name="Labutti K."/>
            <person name="Lipzen A."/>
            <person name="Makela M.R."/>
            <person name="Sandor L."/>
            <person name="Spatafora J.W."/>
            <person name="Grigoriev I.V."/>
            <person name="Hibbett D.S."/>
        </authorList>
    </citation>
    <scope>NUCLEOTIDE SEQUENCE [LARGE SCALE GENOMIC DNA]</scope>
    <source>
        <strain evidence="3 4">3A-2</strain>
    </source>
</reference>
<accession>A0A8E2ARU4</accession>
<dbReference type="OrthoDB" id="5514856at2759"/>
<dbReference type="EMBL" id="KV722418">
    <property type="protein sequence ID" value="OCH89808.1"/>
    <property type="molecule type" value="Genomic_DNA"/>
</dbReference>
<proteinExistence type="predicted"/>
<evidence type="ECO:0000313" key="3">
    <source>
        <dbReference type="EMBL" id="OCH89808.1"/>
    </source>
</evidence>
<protein>
    <submittedName>
        <fullName evidence="3">Uncharacterized protein</fullName>
    </submittedName>
</protein>
<keyword evidence="2" id="KW-1133">Transmembrane helix</keyword>
<name>A0A8E2ARU4_9APHY</name>
<keyword evidence="2" id="KW-0812">Transmembrane</keyword>
<keyword evidence="4" id="KW-1185">Reference proteome</keyword>
<sequence>MARRSAPPGSGPAFYSGAPTRRAIHDPNESAFSKFMREEVWAPEKLPGNLSILTGVVVFFGGVAAMRTWGDLLIPA</sequence>
<evidence type="ECO:0000256" key="1">
    <source>
        <dbReference type="SAM" id="MobiDB-lite"/>
    </source>
</evidence>
<dbReference type="AlphaFoldDB" id="A0A8E2ARU4"/>
<keyword evidence="2" id="KW-0472">Membrane</keyword>
<evidence type="ECO:0000313" key="4">
    <source>
        <dbReference type="Proteomes" id="UP000250043"/>
    </source>
</evidence>
<evidence type="ECO:0000256" key="2">
    <source>
        <dbReference type="SAM" id="Phobius"/>
    </source>
</evidence>
<gene>
    <name evidence="3" type="ORF">OBBRIDRAFT_731961</name>
</gene>
<dbReference type="Proteomes" id="UP000250043">
    <property type="component" value="Unassembled WGS sequence"/>
</dbReference>
<feature type="region of interest" description="Disordered" evidence="1">
    <location>
        <begin position="1"/>
        <end position="20"/>
    </location>
</feature>
<organism evidence="3 4">
    <name type="scientific">Obba rivulosa</name>
    <dbReference type="NCBI Taxonomy" id="1052685"/>
    <lineage>
        <taxon>Eukaryota</taxon>
        <taxon>Fungi</taxon>
        <taxon>Dikarya</taxon>
        <taxon>Basidiomycota</taxon>
        <taxon>Agaricomycotina</taxon>
        <taxon>Agaricomycetes</taxon>
        <taxon>Polyporales</taxon>
        <taxon>Gelatoporiaceae</taxon>
        <taxon>Obba</taxon>
    </lineage>
</organism>
<feature type="transmembrane region" description="Helical" evidence="2">
    <location>
        <begin position="46"/>
        <end position="66"/>
    </location>
</feature>